<proteinExistence type="predicted"/>
<dbReference type="AlphaFoldDB" id="A0A026WTX5"/>
<evidence type="ECO:0000313" key="2">
    <source>
        <dbReference type="EMBL" id="EZA59515.1"/>
    </source>
</evidence>
<dbReference type="EMBL" id="KK107105">
    <property type="protein sequence ID" value="EZA59515.1"/>
    <property type="molecule type" value="Genomic_DNA"/>
</dbReference>
<evidence type="ECO:0000256" key="1">
    <source>
        <dbReference type="SAM" id="MobiDB-lite"/>
    </source>
</evidence>
<name>A0A026WTX5_OOCBI</name>
<feature type="region of interest" description="Disordered" evidence="1">
    <location>
        <begin position="82"/>
        <end position="101"/>
    </location>
</feature>
<sequence>MERRSRVSRVSVIFRLVIFHSDYDRGRDRRGREIRQNFSVAGQITARPTSKIKDARISDADANASARARALTRVATLQCDVGRHRHEGTPAGARDDSGQGAGPGCAGCGDGDGGGGNSSSSSSGCRGRGCRATCDAVTSANLPDRTRPPNYGLEFELAVNPFIALPPPPARQPPAPFTLLFPRSGSPPTPFPPNPAAGFSPVTHTRRTAARRRRAPRCVGVQCTVWRGRHMRAPLSI</sequence>
<protein>
    <submittedName>
        <fullName evidence="2">Uncharacterized protein</fullName>
    </submittedName>
</protein>
<reference evidence="2 3" key="1">
    <citation type="journal article" date="2014" name="Curr. Biol.">
        <title>The genome of the clonal raider ant Cerapachys biroi.</title>
        <authorList>
            <person name="Oxley P.R."/>
            <person name="Ji L."/>
            <person name="Fetter-Pruneda I."/>
            <person name="McKenzie S.K."/>
            <person name="Li C."/>
            <person name="Hu H."/>
            <person name="Zhang G."/>
            <person name="Kronauer D.J."/>
        </authorList>
    </citation>
    <scope>NUCLEOTIDE SEQUENCE [LARGE SCALE GENOMIC DNA]</scope>
</reference>
<evidence type="ECO:0000313" key="3">
    <source>
        <dbReference type="Proteomes" id="UP000053097"/>
    </source>
</evidence>
<dbReference type="Proteomes" id="UP000053097">
    <property type="component" value="Unassembled WGS sequence"/>
</dbReference>
<organism evidence="2 3">
    <name type="scientific">Ooceraea biroi</name>
    <name type="common">Clonal raider ant</name>
    <name type="synonym">Cerapachys biroi</name>
    <dbReference type="NCBI Taxonomy" id="2015173"/>
    <lineage>
        <taxon>Eukaryota</taxon>
        <taxon>Metazoa</taxon>
        <taxon>Ecdysozoa</taxon>
        <taxon>Arthropoda</taxon>
        <taxon>Hexapoda</taxon>
        <taxon>Insecta</taxon>
        <taxon>Pterygota</taxon>
        <taxon>Neoptera</taxon>
        <taxon>Endopterygota</taxon>
        <taxon>Hymenoptera</taxon>
        <taxon>Apocrita</taxon>
        <taxon>Aculeata</taxon>
        <taxon>Formicoidea</taxon>
        <taxon>Formicidae</taxon>
        <taxon>Dorylinae</taxon>
        <taxon>Ooceraea</taxon>
    </lineage>
</organism>
<keyword evidence="3" id="KW-1185">Reference proteome</keyword>
<gene>
    <name evidence="2" type="ORF">X777_00358</name>
</gene>
<accession>A0A026WTX5</accession>